<keyword evidence="1" id="KW-0812">Transmembrane</keyword>
<dbReference type="RefSeq" id="WP_154432534.1">
    <property type="nucleotide sequence ID" value="NZ_JBQHQP010000001.1"/>
</dbReference>
<dbReference type="PROSITE" id="PS51257">
    <property type="entry name" value="PROKAR_LIPOPROTEIN"/>
    <property type="match status" value="1"/>
</dbReference>
<proteinExistence type="predicted"/>
<reference evidence="2 3" key="1">
    <citation type="submission" date="2019-08" db="EMBL/GenBank/DDBJ databases">
        <title>In-depth cultivation of the pig gut microbiome towards novel bacterial diversity and tailored functional studies.</title>
        <authorList>
            <person name="Wylensek D."/>
            <person name="Hitch T.C.A."/>
            <person name="Clavel T."/>
        </authorList>
    </citation>
    <scope>NUCLEOTIDE SEQUENCE [LARGE SCALE GENOMIC DNA]</scope>
    <source>
        <strain evidence="2 3">BSM-380-WT-5A</strain>
    </source>
</reference>
<comment type="caution">
    <text evidence="2">The sequence shown here is derived from an EMBL/GenBank/DDBJ whole genome shotgun (WGS) entry which is preliminary data.</text>
</comment>
<evidence type="ECO:0000256" key="1">
    <source>
        <dbReference type="SAM" id="Phobius"/>
    </source>
</evidence>
<keyword evidence="1" id="KW-1133">Transmembrane helix</keyword>
<keyword evidence="1" id="KW-0472">Membrane</keyword>
<name>A0A7X2P3Y4_9FIRM</name>
<protein>
    <recommendedName>
        <fullName evidence="4">Stage II sporulation protein M</fullName>
    </recommendedName>
</protein>
<gene>
    <name evidence="2" type="ORF">FYJ57_10090</name>
</gene>
<keyword evidence="3" id="KW-1185">Reference proteome</keyword>
<feature type="transmembrane region" description="Helical" evidence="1">
    <location>
        <begin position="118"/>
        <end position="140"/>
    </location>
</feature>
<feature type="transmembrane region" description="Helical" evidence="1">
    <location>
        <begin position="160"/>
        <end position="182"/>
    </location>
</feature>
<dbReference type="Proteomes" id="UP000440513">
    <property type="component" value="Unassembled WGS sequence"/>
</dbReference>
<organism evidence="2 3">
    <name type="scientific">Oliverpabstia intestinalis</name>
    <dbReference type="NCBI Taxonomy" id="2606633"/>
    <lineage>
        <taxon>Bacteria</taxon>
        <taxon>Bacillati</taxon>
        <taxon>Bacillota</taxon>
        <taxon>Clostridia</taxon>
        <taxon>Lachnospirales</taxon>
        <taxon>Lachnospiraceae</taxon>
        <taxon>Oliverpabstia</taxon>
    </lineage>
</organism>
<dbReference type="EMBL" id="VUMS01000017">
    <property type="protein sequence ID" value="MST67064.1"/>
    <property type="molecule type" value="Genomic_DNA"/>
</dbReference>
<accession>A0A7X2P3Y4</accession>
<evidence type="ECO:0000313" key="3">
    <source>
        <dbReference type="Proteomes" id="UP000440513"/>
    </source>
</evidence>
<sequence>MKRIWEREMWIVLGFLAGCFALGMAGGILFANLAYPCRNGQNQILELYALTQIKKKEGKSTEYFCYLLENRIFAVLFFILTGLTGAAHFIVVAAAAWMGFLAGAVGSLLILELGLEGFLIFAGSLFPQAFVYFPAVALLMTKIYKEGGNIWKKPVKVIRIYFLTGLIAMILCLSGVVFEAYIHPVWMRWILGRLC</sequence>
<feature type="transmembrane region" description="Helical" evidence="1">
    <location>
        <begin position="12"/>
        <end position="35"/>
    </location>
</feature>
<evidence type="ECO:0008006" key="4">
    <source>
        <dbReference type="Google" id="ProtNLM"/>
    </source>
</evidence>
<dbReference type="AlphaFoldDB" id="A0A7X2P3Y4"/>
<evidence type="ECO:0000313" key="2">
    <source>
        <dbReference type="EMBL" id="MST67064.1"/>
    </source>
</evidence>